<dbReference type="Gene3D" id="1.10.150.520">
    <property type="match status" value="1"/>
</dbReference>
<dbReference type="NCBIfam" id="TIGR01549">
    <property type="entry name" value="HAD-SF-IA-v1"/>
    <property type="match status" value="1"/>
</dbReference>
<comment type="similarity">
    <text evidence="2">Belongs to the HAD-like hydrolase superfamily.</text>
</comment>
<dbReference type="InterPro" id="IPR051400">
    <property type="entry name" value="HAD-like_hydrolase"/>
</dbReference>
<dbReference type="Gene3D" id="3.40.50.1000">
    <property type="entry name" value="HAD superfamily/HAD-like"/>
    <property type="match status" value="1"/>
</dbReference>
<dbReference type="GO" id="GO:0044281">
    <property type="term" value="P:small molecule metabolic process"/>
    <property type="evidence" value="ECO:0007669"/>
    <property type="project" value="UniProtKB-ARBA"/>
</dbReference>
<sequence length="218" mass="24727">MAVLFDLDGTLLGSYRDKNEVRNECVRKYGVQEIDKEKYFDVLNEVLHNSKVEDREPIFRRFIGDEELSGIVAEEYEERSLENAFVYPDAEEVLSKIKSKKGIVTNGPRLTQWGKIRKFELEKYFDSIVVSGEVGKSKPGKEIFQIALRSLKATTGESLYVGNVPHLDVKGAENVGLVSVLIDRDGNFEDSEKVNPKPDYIIGDLRELYGIVDTEEIS</sequence>
<dbReference type="Pfam" id="PF13419">
    <property type="entry name" value="HAD_2"/>
    <property type="match status" value="1"/>
</dbReference>
<protein>
    <recommendedName>
        <fullName evidence="8">Haloacid dehalogenase</fullName>
    </recommendedName>
</protein>
<keyword evidence="3" id="KW-0479">Metal-binding</keyword>
<dbReference type="InterPro" id="IPR036412">
    <property type="entry name" value="HAD-like_sf"/>
</dbReference>
<evidence type="ECO:0000256" key="3">
    <source>
        <dbReference type="ARBA" id="ARBA00022723"/>
    </source>
</evidence>
<keyword evidence="7" id="KW-1185">Reference proteome</keyword>
<keyword evidence="4" id="KW-0378">Hydrolase</keyword>
<accession>A0A133USV5</accession>
<evidence type="ECO:0000313" key="6">
    <source>
        <dbReference type="EMBL" id="KXA97321.1"/>
    </source>
</evidence>
<comment type="caution">
    <text evidence="6">The sequence shown here is derived from an EMBL/GenBank/DDBJ whole genome shotgun (WGS) entry which is preliminary data.</text>
</comment>
<dbReference type="SFLD" id="SFLDG01135">
    <property type="entry name" value="C1.5.6:_HAD__Beta-PGM__Phospha"/>
    <property type="match status" value="1"/>
</dbReference>
<dbReference type="SFLD" id="SFLDS00003">
    <property type="entry name" value="Haloacid_Dehalogenase"/>
    <property type="match status" value="1"/>
</dbReference>
<evidence type="ECO:0008006" key="8">
    <source>
        <dbReference type="Google" id="ProtNLM"/>
    </source>
</evidence>
<comment type="cofactor">
    <cofactor evidence="1">
        <name>Mg(2+)</name>
        <dbReference type="ChEBI" id="CHEBI:18420"/>
    </cofactor>
</comment>
<proteinExistence type="inferred from homology"/>
<name>A0A133USV5_9EURY</name>
<dbReference type="InterPro" id="IPR006439">
    <property type="entry name" value="HAD-SF_hydro_IA"/>
</dbReference>
<evidence type="ECO:0000256" key="2">
    <source>
        <dbReference type="ARBA" id="ARBA00007958"/>
    </source>
</evidence>
<dbReference type="InterPro" id="IPR023214">
    <property type="entry name" value="HAD_sf"/>
</dbReference>
<dbReference type="SFLD" id="SFLDG01129">
    <property type="entry name" value="C1.5:_HAD__Beta-PGM__Phosphata"/>
    <property type="match status" value="1"/>
</dbReference>
<dbReference type="PANTHER" id="PTHR46470">
    <property type="entry name" value="N-ACYLNEURAMINATE-9-PHOSPHATASE"/>
    <property type="match status" value="1"/>
</dbReference>
<evidence type="ECO:0000313" key="7">
    <source>
        <dbReference type="Proteomes" id="UP000070414"/>
    </source>
</evidence>
<dbReference type="AlphaFoldDB" id="A0A133USV5"/>
<evidence type="ECO:0000256" key="1">
    <source>
        <dbReference type="ARBA" id="ARBA00001946"/>
    </source>
</evidence>
<dbReference type="InterPro" id="IPR041492">
    <property type="entry name" value="HAD_2"/>
</dbReference>
<gene>
    <name evidence="6" type="ORF">AKJ38_01455</name>
</gene>
<dbReference type="NCBIfam" id="TIGR01509">
    <property type="entry name" value="HAD-SF-IA-v3"/>
    <property type="match status" value="1"/>
</dbReference>
<dbReference type="EMBL" id="LHXS01000017">
    <property type="protein sequence ID" value="KXA97321.1"/>
    <property type="molecule type" value="Genomic_DNA"/>
</dbReference>
<dbReference type="SUPFAM" id="SSF56784">
    <property type="entry name" value="HAD-like"/>
    <property type="match status" value="1"/>
</dbReference>
<organism evidence="6 7">
    <name type="scientific">candidate division MSBL1 archaeon SCGC-AAA259I14</name>
    <dbReference type="NCBI Taxonomy" id="1698268"/>
    <lineage>
        <taxon>Archaea</taxon>
        <taxon>Methanobacteriati</taxon>
        <taxon>Methanobacteriota</taxon>
        <taxon>candidate division MSBL1</taxon>
    </lineage>
</organism>
<dbReference type="GO" id="GO:0016791">
    <property type="term" value="F:phosphatase activity"/>
    <property type="evidence" value="ECO:0007669"/>
    <property type="project" value="TreeGrafter"/>
</dbReference>
<reference evidence="6 7" key="1">
    <citation type="journal article" date="2016" name="Sci. Rep.">
        <title>Metabolic traits of an uncultured archaeal lineage -MSBL1- from brine pools of the Red Sea.</title>
        <authorList>
            <person name="Mwirichia R."/>
            <person name="Alam I."/>
            <person name="Rashid M."/>
            <person name="Vinu M."/>
            <person name="Ba-Alawi W."/>
            <person name="Anthony Kamau A."/>
            <person name="Kamanda Ngugi D."/>
            <person name="Goker M."/>
            <person name="Klenk H.P."/>
            <person name="Bajic V."/>
            <person name="Stingl U."/>
        </authorList>
    </citation>
    <scope>NUCLEOTIDE SEQUENCE [LARGE SCALE GENOMIC DNA]</scope>
    <source>
        <strain evidence="6">SCGC-AAA259I14</strain>
    </source>
</reference>
<keyword evidence="5" id="KW-0460">Magnesium</keyword>
<evidence type="ECO:0000256" key="5">
    <source>
        <dbReference type="ARBA" id="ARBA00022842"/>
    </source>
</evidence>
<dbReference type="PANTHER" id="PTHR46470:SF2">
    <property type="entry name" value="GLYCERALDEHYDE 3-PHOSPHATE PHOSPHATASE"/>
    <property type="match status" value="1"/>
</dbReference>
<dbReference type="Proteomes" id="UP000070414">
    <property type="component" value="Unassembled WGS sequence"/>
</dbReference>
<dbReference type="GO" id="GO:0046872">
    <property type="term" value="F:metal ion binding"/>
    <property type="evidence" value="ECO:0007669"/>
    <property type="project" value="UniProtKB-KW"/>
</dbReference>
<evidence type="ECO:0000256" key="4">
    <source>
        <dbReference type="ARBA" id="ARBA00022801"/>
    </source>
</evidence>